<accession>A0A370GQY0</accession>
<protein>
    <submittedName>
        <fullName evidence="2">Cholesterol transport system auxiliary component</fullName>
    </submittedName>
</protein>
<feature type="domain" description="ABC-type transport auxiliary lipoprotein component" evidence="1">
    <location>
        <begin position="36"/>
        <end position="194"/>
    </location>
</feature>
<dbReference type="Gene3D" id="3.40.50.10610">
    <property type="entry name" value="ABC-type transport auxiliary lipoprotein component"/>
    <property type="match status" value="1"/>
</dbReference>
<evidence type="ECO:0000259" key="1">
    <source>
        <dbReference type="Pfam" id="PF03886"/>
    </source>
</evidence>
<evidence type="ECO:0000313" key="2">
    <source>
        <dbReference type="EMBL" id="RDI46087.1"/>
    </source>
</evidence>
<evidence type="ECO:0000313" key="3">
    <source>
        <dbReference type="Proteomes" id="UP000254720"/>
    </source>
</evidence>
<organism evidence="2 3">
    <name type="scientific">Aquicella lusitana</name>
    <dbReference type="NCBI Taxonomy" id="254246"/>
    <lineage>
        <taxon>Bacteria</taxon>
        <taxon>Pseudomonadati</taxon>
        <taxon>Pseudomonadota</taxon>
        <taxon>Gammaproteobacteria</taxon>
        <taxon>Legionellales</taxon>
        <taxon>Coxiellaceae</taxon>
        <taxon>Aquicella</taxon>
    </lineage>
</organism>
<sequence length="203" mass="23337">MRLSIKNYIIKNIIAIIMLSLTGCFSPVKIKPEETYMLKSVPDVAVRRTRPVTILVMPPEAVPVYNTTQMAYSVLPYQVAYYSHNRWAETPPKMLQPLIVQSLQNSHYFRNVGIPSFVVGQYDYVLNTQLLELQQDYTHRPPLLRLRMRAQLSRAMTNRVIATKNFAVFVPLRQYTPYGGVIAANRATEEMLAQLTQFAINRT</sequence>
<dbReference type="PROSITE" id="PS51257">
    <property type="entry name" value="PROKAR_LIPOPROTEIN"/>
    <property type="match status" value="1"/>
</dbReference>
<dbReference type="SUPFAM" id="SSF159594">
    <property type="entry name" value="XCC0632-like"/>
    <property type="match status" value="1"/>
</dbReference>
<dbReference type="AlphaFoldDB" id="A0A370GQY0"/>
<name>A0A370GQY0_9COXI</name>
<dbReference type="EMBL" id="QQAX01000006">
    <property type="protein sequence ID" value="RDI46087.1"/>
    <property type="molecule type" value="Genomic_DNA"/>
</dbReference>
<gene>
    <name evidence="2" type="ORF">C8D86_10695</name>
</gene>
<reference evidence="2 3" key="1">
    <citation type="submission" date="2018-07" db="EMBL/GenBank/DDBJ databases">
        <title>Genomic Encyclopedia of Type Strains, Phase IV (KMG-IV): sequencing the most valuable type-strain genomes for metagenomic binning, comparative biology and taxonomic classification.</title>
        <authorList>
            <person name="Goeker M."/>
        </authorList>
    </citation>
    <scope>NUCLEOTIDE SEQUENCE [LARGE SCALE GENOMIC DNA]</scope>
    <source>
        <strain evidence="2 3">DSM 16500</strain>
    </source>
</reference>
<dbReference type="RefSeq" id="WP_114833984.1">
    <property type="nucleotide sequence ID" value="NZ_LR699114.1"/>
</dbReference>
<proteinExistence type="predicted"/>
<comment type="caution">
    <text evidence="2">The sequence shown here is derived from an EMBL/GenBank/DDBJ whole genome shotgun (WGS) entry which is preliminary data.</text>
</comment>
<dbReference type="Pfam" id="PF03886">
    <property type="entry name" value="ABC_trans_aux"/>
    <property type="match status" value="1"/>
</dbReference>
<keyword evidence="3" id="KW-1185">Reference proteome</keyword>
<dbReference type="InterPro" id="IPR005586">
    <property type="entry name" value="ABC_trans_aux"/>
</dbReference>
<dbReference type="Proteomes" id="UP000254720">
    <property type="component" value="Unassembled WGS sequence"/>
</dbReference>
<dbReference type="OrthoDB" id="5624722at2"/>